<feature type="non-terminal residue" evidence="1">
    <location>
        <position position="1"/>
    </location>
</feature>
<protein>
    <submittedName>
        <fullName evidence="1">Uncharacterized protein</fullName>
    </submittedName>
</protein>
<dbReference type="EMBL" id="BKCJ011200333">
    <property type="protein sequence ID" value="GFD02769.1"/>
    <property type="molecule type" value="Genomic_DNA"/>
</dbReference>
<organism evidence="1">
    <name type="scientific">Tanacetum cinerariifolium</name>
    <name type="common">Dalmatian daisy</name>
    <name type="synonym">Chrysanthemum cinerariifolium</name>
    <dbReference type="NCBI Taxonomy" id="118510"/>
    <lineage>
        <taxon>Eukaryota</taxon>
        <taxon>Viridiplantae</taxon>
        <taxon>Streptophyta</taxon>
        <taxon>Embryophyta</taxon>
        <taxon>Tracheophyta</taxon>
        <taxon>Spermatophyta</taxon>
        <taxon>Magnoliopsida</taxon>
        <taxon>eudicotyledons</taxon>
        <taxon>Gunneridae</taxon>
        <taxon>Pentapetalae</taxon>
        <taxon>asterids</taxon>
        <taxon>campanulids</taxon>
        <taxon>Asterales</taxon>
        <taxon>Asteraceae</taxon>
        <taxon>Asteroideae</taxon>
        <taxon>Anthemideae</taxon>
        <taxon>Anthemidinae</taxon>
        <taxon>Tanacetum</taxon>
    </lineage>
</organism>
<proteinExistence type="predicted"/>
<sequence>QSHVIPQDVEEDIHDIEVAHIGNDPLFGMLIPEVASNQSSSTVSPHTIVQPDH</sequence>
<evidence type="ECO:0000313" key="1">
    <source>
        <dbReference type="EMBL" id="GFD02769.1"/>
    </source>
</evidence>
<gene>
    <name evidence="1" type="ORF">Tci_874738</name>
</gene>
<dbReference type="AlphaFoldDB" id="A0A699T098"/>
<reference evidence="1" key="1">
    <citation type="journal article" date="2019" name="Sci. Rep.">
        <title>Draft genome of Tanacetum cinerariifolium, the natural source of mosquito coil.</title>
        <authorList>
            <person name="Yamashiro T."/>
            <person name="Shiraishi A."/>
            <person name="Satake H."/>
            <person name="Nakayama K."/>
        </authorList>
    </citation>
    <scope>NUCLEOTIDE SEQUENCE</scope>
</reference>
<name>A0A699T098_TANCI</name>
<accession>A0A699T098</accession>
<comment type="caution">
    <text evidence="1">The sequence shown here is derived from an EMBL/GenBank/DDBJ whole genome shotgun (WGS) entry which is preliminary data.</text>
</comment>